<sequence>MVELLATALDGQAATDSRRCTGMMQNRRHNYDSARAVPVALRALRPAQWTRGLPDADISNASRNRFCRVVPCNGQPSDPANAGPAITTYMARIPAK</sequence>
<keyword evidence="2" id="KW-1185">Reference proteome</keyword>
<dbReference type="EMBL" id="JAEPBG010000008">
    <property type="protein sequence ID" value="MBK4736563.1"/>
    <property type="molecule type" value="Genomic_DNA"/>
</dbReference>
<dbReference type="RefSeq" id="WP_200594136.1">
    <property type="nucleotide sequence ID" value="NZ_JAEPBG010000008.1"/>
</dbReference>
<reference evidence="1" key="1">
    <citation type="submission" date="2021-01" db="EMBL/GenBank/DDBJ databases">
        <title>Genome sequence of strain Noviherbaspirillum sp. DKR-6.</title>
        <authorList>
            <person name="Chaudhary D.K."/>
        </authorList>
    </citation>
    <scope>NUCLEOTIDE SEQUENCE</scope>
    <source>
        <strain evidence="1">DKR-6</strain>
    </source>
</reference>
<name>A0A934SW93_9BURK</name>
<organism evidence="1 2">
    <name type="scientific">Noviherbaspirillum pedocola</name>
    <dbReference type="NCBI Taxonomy" id="2801341"/>
    <lineage>
        <taxon>Bacteria</taxon>
        <taxon>Pseudomonadati</taxon>
        <taxon>Pseudomonadota</taxon>
        <taxon>Betaproteobacteria</taxon>
        <taxon>Burkholderiales</taxon>
        <taxon>Oxalobacteraceae</taxon>
        <taxon>Noviherbaspirillum</taxon>
    </lineage>
</organism>
<protein>
    <submittedName>
        <fullName evidence="1">Uncharacterized protein</fullName>
    </submittedName>
</protein>
<dbReference type="Proteomes" id="UP000622890">
    <property type="component" value="Unassembled WGS sequence"/>
</dbReference>
<accession>A0A934SW93</accession>
<dbReference type="AlphaFoldDB" id="A0A934SW93"/>
<evidence type="ECO:0000313" key="2">
    <source>
        <dbReference type="Proteomes" id="UP000622890"/>
    </source>
</evidence>
<proteinExistence type="predicted"/>
<gene>
    <name evidence="1" type="ORF">JJB74_18215</name>
</gene>
<evidence type="ECO:0000313" key="1">
    <source>
        <dbReference type="EMBL" id="MBK4736563.1"/>
    </source>
</evidence>
<comment type="caution">
    <text evidence="1">The sequence shown here is derived from an EMBL/GenBank/DDBJ whole genome shotgun (WGS) entry which is preliminary data.</text>
</comment>